<keyword evidence="4" id="KW-1185">Reference proteome</keyword>
<accession>A0A2A5RKW1</accession>
<evidence type="ECO:0008006" key="5">
    <source>
        <dbReference type="Google" id="ProtNLM"/>
    </source>
</evidence>
<comment type="caution">
    <text evidence="3">The sequence shown here is derived from an EMBL/GenBank/DDBJ whole genome shotgun (WGS) entry which is preliminary data.</text>
</comment>
<feature type="compositionally biased region" description="Basic residues" evidence="2">
    <location>
        <begin position="112"/>
        <end position="121"/>
    </location>
</feature>
<dbReference type="RefSeq" id="WP_096818177.1">
    <property type="nucleotide sequence ID" value="NZ_JXJU01000006.1"/>
</dbReference>
<evidence type="ECO:0000256" key="2">
    <source>
        <dbReference type="SAM" id="MobiDB-lite"/>
    </source>
</evidence>
<dbReference type="Proteomes" id="UP000218181">
    <property type="component" value="Unassembled WGS sequence"/>
</dbReference>
<dbReference type="AlphaFoldDB" id="A0A2A5RKW1"/>
<dbReference type="OrthoDB" id="2243841at2"/>
<proteinExistence type="inferred from homology"/>
<organism evidence="3 4">
    <name type="scientific">Lactococcus fujiensis JCM 16395</name>
    <dbReference type="NCBI Taxonomy" id="1291764"/>
    <lineage>
        <taxon>Bacteria</taxon>
        <taxon>Bacillati</taxon>
        <taxon>Bacillota</taxon>
        <taxon>Bacilli</taxon>
        <taxon>Lactobacillales</taxon>
        <taxon>Streptococcaceae</taxon>
        <taxon>Lactococcus</taxon>
    </lineage>
</organism>
<reference evidence="3 4" key="1">
    <citation type="submission" date="2014-12" db="EMBL/GenBank/DDBJ databases">
        <title>Draft genome sequences of 10 type strains of Lactococcus.</title>
        <authorList>
            <person name="Sun Z."/>
            <person name="Zhong Z."/>
            <person name="Liu W."/>
            <person name="Zhang W."/>
            <person name="Zhang H."/>
        </authorList>
    </citation>
    <scope>NUCLEOTIDE SEQUENCE [LARGE SCALE GENOMIC DNA]</scope>
    <source>
        <strain evidence="3 4">JCM 16395</strain>
    </source>
</reference>
<sequence>MKTVLIICESGYWRDLRDELAQVGCQFLGFDKKKPNRSEIDSLVGKADFVVIRNLNVAHHSVSFAKEAAKATAKPFWVGRNFGAAKVIELLKVEFPEENFVVQKKSFEKSKPKQLKNKKKSLNQNVSKTQHEATSNELQQYLSSSKKNLPLKTALKDIKLDDDDIDFAKLFKS</sequence>
<evidence type="ECO:0000313" key="4">
    <source>
        <dbReference type="Proteomes" id="UP000218181"/>
    </source>
</evidence>
<evidence type="ECO:0000313" key="3">
    <source>
        <dbReference type="EMBL" id="PCR99841.1"/>
    </source>
</evidence>
<name>A0A2A5RKW1_9LACT</name>
<feature type="region of interest" description="Disordered" evidence="2">
    <location>
        <begin position="112"/>
        <end position="138"/>
    </location>
</feature>
<dbReference type="Pfam" id="PF10087">
    <property type="entry name" value="DUF2325"/>
    <property type="match status" value="1"/>
</dbReference>
<gene>
    <name evidence="3" type="ORF">RT41_GL001647</name>
</gene>
<dbReference type="InterPro" id="IPR016772">
    <property type="entry name" value="UCP020408"/>
</dbReference>
<protein>
    <recommendedName>
        <fullName evidence="5">DUF2325 domain-containing protein</fullName>
    </recommendedName>
</protein>
<evidence type="ECO:0000256" key="1">
    <source>
        <dbReference type="ARBA" id="ARBA00007189"/>
    </source>
</evidence>
<dbReference type="STRING" id="1291764.GCA_001311235_01892"/>
<comment type="similarity">
    <text evidence="1">Belongs to the UPF0751 family.</text>
</comment>
<dbReference type="EMBL" id="JXJU01000006">
    <property type="protein sequence ID" value="PCR99841.1"/>
    <property type="molecule type" value="Genomic_DNA"/>
</dbReference>